<protein>
    <submittedName>
        <fullName evidence="2">Uncharacterized protein</fullName>
    </submittedName>
</protein>
<accession>A0A5B7EYP9</accession>
<sequence>MLNKLRFTLLHLLYENKVLPGCAAPGIRQGGADLCLIENLKAPVDEEPRYPPQRCQLPRGFSGESLDV</sequence>
<dbReference type="Proteomes" id="UP000324222">
    <property type="component" value="Unassembled WGS sequence"/>
</dbReference>
<dbReference type="AlphaFoldDB" id="A0A5B7EYP9"/>
<evidence type="ECO:0000256" key="1">
    <source>
        <dbReference type="SAM" id="MobiDB-lite"/>
    </source>
</evidence>
<feature type="region of interest" description="Disordered" evidence="1">
    <location>
        <begin position="47"/>
        <end position="68"/>
    </location>
</feature>
<evidence type="ECO:0000313" key="3">
    <source>
        <dbReference type="Proteomes" id="UP000324222"/>
    </source>
</evidence>
<keyword evidence="3" id="KW-1185">Reference proteome</keyword>
<gene>
    <name evidence="2" type="ORF">E2C01_033746</name>
</gene>
<dbReference type="EMBL" id="VSRR010004610">
    <property type="protein sequence ID" value="MPC40190.1"/>
    <property type="molecule type" value="Genomic_DNA"/>
</dbReference>
<evidence type="ECO:0000313" key="2">
    <source>
        <dbReference type="EMBL" id="MPC40190.1"/>
    </source>
</evidence>
<organism evidence="2 3">
    <name type="scientific">Portunus trituberculatus</name>
    <name type="common">Swimming crab</name>
    <name type="synonym">Neptunus trituberculatus</name>
    <dbReference type="NCBI Taxonomy" id="210409"/>
    <lineage>
        <taxon>Eukaryota</taxon>
        <taxon>Metazoa</taxon>
        <taxon>Ecdysozoa</taxon>
        <taxon>Arthropoda</taxon>
        <taxon>Crustacea</taxon>
        <taxon>Multicrustacea</taxon>
        <taxon>Malacostraca</taxon>
        <taxon>Eumalacostraca</taxon>
        <taxon>Eucarida</taxon>
        <taxon>Decapoda</taxon>
        <taxon>Pleocyemata</taxon>
        <taxon>Brachyura</taxon>
        <taxon>Eubrachyura</taxon>
        <taxon>Portunoidea</taxon>
        <taxon>Portunidae</taxon>
        <taxon>Portuninae</taxon>
        <taxon>Portunus</taxon>
    </lineage>
</organism>
<reference evidence="2 3" key="1">
    <citation type="submission" date="2019-05" db="EMBL/GenBank/DDBJ databases">
        <title>Another draft genome of Portunus trituberculatus and its Hox gene families provides insights of decapod evolution.</title>
        <authorList>
            <person name="Jeong J.-H."/>
            <person name="Song I."/>
            <person name="Kim S."/>
            <person name="Choi T."/>
            <person name="Kim D."/>
            <person name="Ryu S."/>
            <person name="Kim W."/>
        </authorList>
    </citation>
    <scope>NUCLEOTIDE SEQUENCE [LARGE SCALE GENOMIC DNA]</scope>
    <source>
        <tissue evidence="2">Muscle</tissue>
    </source>
</reference>
<proteinExistence type="predicted"/>
<name>A0A5B7EYP9_PORTR</name>
<comment type="caution">
    <text evidence="2">The sequence shown here is derived from an EMBL/GenBank/DDBJ whole genome shotgun (WGS) entry which is preliminary data.</text>
</comment>